<dbReference type="HOGENOM" id="CLU_971941_0_0_5"/>
<feature type="compositionally biased region" description="Low complexity" evidence="1">
    <location>
        <begin position="239"/>
        <end position="252"/>
    </location>
</feature>
<dbReference type="EMBL" id="AGWY01000007">
    <property type="protein sequence ID" value="EKS37765.1"/>
    <property type="molecule type" value="Genomic_DNA"/>
</dbReference>
<dbReference type="RefSeq" id="WP_002712581.1">
    <property type="nucleotide sequence ID" value="NZ_KB375281.1"/>
</dbReference>
<comment type="caution">
    <text evidence="2">The sequence shown here is derived from an EMBL/GenBank/DDBJ whole genome shotgun (WGS) entry which is preliminary data.</text>
</comment>
<sequence>MTESLDNILSGSGGAVPEQNTQVEEQVTQVAEGEGQQEQAEASEQGEQQQGGQKTVPHEALHAEKQKVKRYTEEVSSLRQEIADRDAAWERRIAQIIDAQKPKPEPQQPPDQFEDFTGAARHALMPDLQQYDSRIEAQNARWQKRSLREAERDHGKDIVKAAYSAANQWISSGAPEAAAFKKSLIEESDHPFEDMVAWFKGHQRSALVQDERVSSLLDKLNENPDIVDKLQLFLENPSQLQQGEGQQTQQRQATMPSNFATARNVANRSTGPAWAGPAPLQDIFKR</sequence>
<evidence type="ECO:0000256" key="1">
    <source>
        <dbReference type="SAM" id="MobiDB-lite"/>
    </source>
</evidence>
<proteinExistence type="predicted"/>
<dbReference type="AlphaFoldDB" id="K8PDY0"/>
<reference evidence="2 3" key="1">
    <citation type="submission" date="2012-04" db="EMBL/GenBank/DDBJ databases">
        <title>The Genome Sequence of Afipia clevelandensis ATCC 49720.</title>
        <authorList>
            <consortium name="The Broad Institute Genome Sequencing Platform"/>
            <person name="Earl A."/>
            <person name="Ward D."/>
            <person name="Feldgarden M."/>
            <person name="Gevers D."/>
            <person name="Huys G."/>
            <person name="Walker B."/>
            <person name="Young S.K."/>
            <person name="Zeng Q."/>
            <person name="Gargeya S."/>
            <person name="Fitzgerald M."/>
            <person name="Haas B."/>
            <person name="Abouelleil A."/>
            <person name="Alvarado L."/>
            <person name="Arachchi H.M."/>
            <person name="Berlin A."/>
            <person name="Chapman S.B."/>
            <person name="Goldberg J."/>
            <person name="Griggs A."/>
            <person name="Gujja S."/>
            <person name="Hansen M."/>
            <person name="Howarth C."/>
            <person name="Imamovic A."/>
            <person name="Larimer J."/>
            <person name="McCowen C."/>
            <person name="Montmayeur A."/>
            <person name="Murphy C."/>
            <person name="Neiman D."/>
            <person name="Pearson M."/>
            <person name="Priest M."/>
            <person name="Roberts A."/>
            <person name="Saif S."/>
            <person name="Shea T."/>
            <person name="Sisk P."/>
            <person name="Sykes S."/>
            <person name="Wortman J."/>
            <person name="Nusbaum C."/>
            <person name="Birren B."/>
        </authorList>
    </citation>
    <scope>NUCLEOTIDE SEQUENCE [LARGE SCALE GENOMIC DNA]</scope>
    <source>
        <strain evidence="2 3">ATCC 49720</strain>
    </source>
</reference>
<dbReference type="Proteomes" id="UP000001095">
    <property type="component" value="Unassembled WGS sequence"/>
</dbReference>
<evidence type="ECO:0000313" key="2">
    <source>
        <dbReference type="EMBL" id="EKS37765.1"/>
    </source>
</evidence>
<feature type="compositionally biased region" description="Low complexity" evidence="1">
    <location>
        <begin position="18"/>
        <end position="53"/>
    </location>
</feature>
<keyword evidence="3" id="KW-1185">Reference proteome</keyword>
<feature type="compositionally biased region" description="Basic and acidic residues" evidence="1">
    <location>
        <begin position="56"/>
        <end position="73"/>
    </location>
</feature>
<evidence type="ECO:0000313" key="3">
    <source>
        <dbReference type="Proteomes" id="UP000001095"/>
    </source>
</evidence>
<feature type="region of interest" description="Disordered" evidence="1">
    <location>
        <begin position="238"/>
        <end position="257"/>
    </location>
</feature>
<gene>
    <name evidence="2" type="ORF">HMPREF9696_01715</name>
</gene>
<feature type="region of interest" description="Disordered" evidence="1">
    <location>
        <begin position="267"/>
        <end position="286"/>
    </location>
</feature>
<dbReference type="OrthoDB" id="10019620at2"/>
<feature type="compositionally biased region" description="Polar residues" evidence="1">
    <location>
        <begin position="1"/>
        <end position="10"/>
    </location>
</feature>
<organism evidence="2 3">
    <name type="scientific">Afipia clevelandensis ATCC 49720</name>
    <dbReference type="NCBI Taxonomy" id="883079"/>
    <lineage>
        <taxon>Bacteria</taxon>
        <taxon>Pseudomonadati</taxon>
        <taxon>Pseudomonadota</taxon>
        <taxon>Alphaproteobacteria</taxon>
        <taxon>Hyphomicrobiales</taxon>
        <taxon>Nitrobacteraceae</taxon>
        <taxon>Afipia</taxon>
    </lineage>
</organism>
<name>K8PDY0_9BRAD</name>
<feature type="region of interest" description="Disordered" evidence="1">
    <location>
        <begin position="1"/>
        <end position="74"/>
    </location>
</feature>
<accession>K8PDY0</accession>
<protein>
    <submittedName>
        <fullName evidence="2">Uncharacterized protein</fullName>
    </submittedName>
</protein>